<proteinExistence type="predicted"/>
<evidence type="ECO:0000313" key="2">
    <source>
        <dbReference type="EMBL" id="BCR05810.1"/>
    </source>
</evidence>
<dbReference type="EMBL" id="AP024355">
    <property type="protein sequence ID" value="BCR05810.1"/>
    <property type="molecule type" value="Genomic_DNA"/>
</dbReference>
<evidence type="ECO:0000313" key="3">
    <source>
        <dbReference type="Proteomes" id="UP001319827"/>
    </source>
</evidence>
<gene>
    <name evidence="2" type="ORF">DESUT3_28790</name>
</gene>
<dbReference type="SMART" id="SM00481">
    <property type="entry name" value="POLIIIAc"/>
    <property type="match status" value="1"/>
</dbReference>
<dbReference type="InterPro" id="IPR050243">
    <property type="entry name" value="PHP_phosphatase"/>
</dbReference>
<dbReference type="PANTHER" id="PTHR36928">
    <property type="entry name" value="PHOSPHATASE YCDX-RELATED"/>
    <property type="match status" value="1"/>
</dbReference>
<reference evidence="2 3" key="2">
    <citation type="journal article" date="2021" name="Int. J. Syst. Evol. Microbiol.">
        <title>Isolation and Polyphasic Characterization of Desulfuromonas versatilis sp. Nov., an Electrogenic Bacteria Capable of Versatile Metabolism Isolated from a Graphene Oxide-Reducing Enrichment Culture.</title>
        <authorList>
            <person name="Xie L."/>
            <person name="Yoshida N."/>
            <person name="Ishii S."/>
            <person name="Meng L."/>
        </authorList>
    </citation>
    <scope>NUCLEOTIDE SEQUENCE [LARGE SCALE GENOMIC DNA]</scope>
    <source>
        <strain evidence="2 3">NIT-T3</strain>
    </source>
</reference>
<dbReference type="Gene3D" id="3.20.20.140">
    <property type="entry name" value="Metal-dependent hydrolases"/>
    <property type="match status" value="1"/>
</dbReference>
<feature type="domain" description="Polymerase/histidinol phosphatase N-terminal" evidence="1">
    <location>
        <begin position="22"/>
        <end position="93"/>
    </location>
</feature>
<evidence type="ECO:0000259" key="1">
    <source>
        <dbReference type="SMART" id="SM00481"/>
    </source>
</evidence>
<dbReference type="Pfam" id="PF02811">
    <property type="entry name" value="PHP"/>
    <property type="match status" value="1"/>
</dbReference>
<protein>
    <submittedName>
        <fullName evidence="2">Histidinol-phosphatase</fullName>
    </submittedName>
</protein>
<sequence length="240" mass="27258">MVNTGDGTFIHFSLIEPAWLRREMHLHTNYTDGKPSIAQVIQRAEKLGLAEIAFTEHVRADSEWFPGFAQEVRSLAASSPVRVLVGAEVRIKDFQGTLDISPEIRRHCDIVLASVHRFPGRQGERLEFQEIERDRFAEIEYRLALGFLKNGGANVLAHPGGMSLRRLEHFPEDYFASLMEEAARAAVAMEINSSYHHQVFDQYLAQLKKHDPLVSVGSDVHELERLGECSVRLKEILWKA</sequence>
<dbReference type="SUPFAM" id="SSF89550">
    <property type="entry name" value="PHP domain-like"/>
    <property type="match status" value="1"/>
</dbReference>
<organism evidence="2 3">
    <name type="scientific">Desulfuromonas versatilis</name>
    <dbReference type="NCBI Taxonomy" id="2802975"/>
    <lineage>
        <taxon>Bacteria</taxon>
        <taxon>Pseudomonadati</taxon>
        <taxon>Thermodesulfobacteriota</taxon>
        <taxon>Desulfuromonadia</taxon>
        <taxon>Desulfuromonadales</taxon>
        <taxon>Desulfuromonadaceae</taxon>
        <taxon>Desulfuromonas</taxon>
    </lineage>
</organism>
<dbReference type="RefSeq" id="WP_221249210.1">
    <property type="nucleotide sequence ID" value="NZ_AP024355.1"/>
</dbReference>
<dbReference type="InterPro" id="IPR004013">
    <property type="entry name" value="PHP_dom"/>
</dbReference>
<dbReference type="Proteomes" id="UP001319827">
    <property type="component" value="Chromosome"/>
</dbReference>
<dbReference type="InterPro" id="IPR003141">
    <property type="entry name" value="Pol/His_phosphatase_N"/>
</dbReference>
<dbReference type="PANTHER" id="PTHR36928:SF1">
    <property type="entry name" value="PHOSPHATASE YCDX-RELATED"/>
    <property type="match status" value="1"/>
</dbReference>
<name>A0ABM8HXH0_9BACT</name>
<dbReference type="InterPro" id="IPR016195">
    <property type="entry name" value="Pol/histidinol_Pase-like"/>
</dbReference>
<reference evidence="2 3" key="1">
    <citation type="journal article" date="2016" name="C (Basel)">
        <title>Selective Growth of and Electricity Production by Marine Exoelectrogenic Bacteria in Self-Aggregated Hydrogel of Microbially Reduced Graphene Oxide.</title>
        <authorList>
            <person name="Yoshida N."/>
            <person name="Goto Y."/>
            <person name="Miyata Y."/>
        </authorList>
    </citation>
    <scope>NUCLEOTIDE SEQUENCE [LARGE SCALE GENOMIC DNA]</scope>
    <source>
        <strain evidence="2 3">NIT-T3</strain>
    </source>
</reference>
<keyword evidence="3" id="KW-1185">Reference proteome</keyword>
<accession>A0ABM8HXH0</accession>